<dbReference type="InterPro" id="IPR022383">
    <property type="entry name" value="Lactate/malate_DH_C"/>
</dbReference>
<dbReference type="GO" id="GO:0006089">
    <property type="term" value="P:lactate metabolic process"/>
    <property type="evidence" value="ECO:0007669"/>
    <property type="project" value="TreeGrafter"/>
</dbReference>
<sequence length="341" mass="36008">MDSVRDVLVESLEPDMPGAVPETPSGVPLARARSKQSETTAKPTHVAIIGAGFVGTSAAFALLCKSTVARVTLTDVNTSKVEGEVLDLEDSGGSIDVATPQEAGQADVIVITAGRGQKDGETRLDLIKANAAILKSVIAGMQPIKSTAKMVVVSNPCDPLTYQAQLCSGLPVNQVFGSGTVLDSRRLRVDLASKLNLHHSSIILFVLGEHGDSQFPVPSLANVGGVPLMQHPRMKDVNLDEVSKKSASKAYDIISRKGYTAFGVATACEKIVSSILNDKKCVLPVSVRVPGKACCLSLPAVVGIHGIEKILDVEVHFSAKEKQMYDASVIRMEQAVQQCLA</sequence>
<feature type="binding site" evidence="7">
    <location>
        <position position="75"/>
    </location>
    <ligand>
        <name>NAD(+)</name>
        <dbReference type="ChEBI" id="CHEBI:57540"/>
    </ligand>
</feature>
<dbReference type="Pfam" id="PF00056">
    <property type="entry name" value="Ldh_1_N"/>
    <property type="match status" value="1"/>
</dbReference>
<dbReference type="PRINTS" id="PR00086">
    <property type="entry name" value="LLDHDRGNASE"/>
</dbReference>
<dbReference type="UniPathway" id="UPA00554">
    <property type="reaction ID" value="UER00611"/>
</dbReference>
<dbReference type="InterPro" id="IPR001557">
    <property type="entry name" value="L-lactate/malate_DH"/>
</dbReference>
<dbReference type="SUPFAM" id="SSF51735">
    <property type="entry name" value="NAD(P)-binding Rossmann-fold domains"/>
    <property type="match status" value="1"/>
</dbReference>
<evidence type="ECO:0000256" key="1">
    <source>
        <dbReference type="ARBA" id="ARBA00004843"/>
    </source>
</evidence>
<dbReference type="InterPro" id="IPR036291">
    <property type="entry name" value="NAD(P)-bd_dom_sf"/>
</dbReference>
<dbReference type="InterPro" id="IPR015955">
    <property type="entry name" value="Lactate_DH/Glyco_Ohase_4_C"/>
</dbReference>
<feature type="active site" description="Proton acceptor" evidence="6">
    <location>
        <position position="210"/>
    </location>
</feature>
<organism evidence="11">
    <name type="scientific">Noctiluca scintillans</name>
    <name type="common">Sea sparkle</name>
    <name type="synonym">Red tide dinoflagellate</name>
    <dbReference type="NCBI Taxonomy" id="2966"/>
    <lineage>
        <taxon>Eukaryota</taxon>
        <taxon>Sar</taxon>
        <taxon>Alveolata</taxon>
        <taxon>Dinophyceae</taxon>
        <taxon>Noctilucales</taxon>
        <taxon>Noctilucaceae</taxon>
        <taxon>Noctiluca</taxon>
    </lineage>
</organism>
<gene>
    <name evidence="11" type="ORF">NSCI0253_LOCUS33851</name>
</gene>
<proteinExistence type="inferred from homology"/>
<dbReference type="Gene3D" id="3.40.50.720">
    <property type="entry name" value="NAD(P)-binding Rossmann-like Domain"/>
    <property type="match status" value="1"/>
</dbReference>
<feature type="domain" description="Lactate/malate dehydrogenase N-terminal" evidence="9">
    <location>
        <begin position="45"/>
        <end position="177"/>
    </location>
</feature>
<evidence type="ECO:0000256" key="6">
    <source>
        <dbReference type="PIRSR" id="PIRSR000102-1"/>
    </source>
</evidence>
<dbReference type="AlphaFoldDB" id="A0A7S1AP41"/>
<dbReference type="PANTHER" id="PTHR43128:SF16">
    <property type="entry name" value="L-LACTATE DEHYDROGENASE"/>
    <property type="match status" value="1"/>
</dbReference>
<evidence type="ECO:0000256" key="2">
    <source>
        <dbReference type="ARBA" id="ARBA00006054"/>
    </source>
</evidence>
<dbReference type="Pfam" id="PF02866">
    <property type="entry name" value="Ldh_1_C"/>
    <property type="match status" value="1"/>
</dbReference>
<name>A0A7S1AP41_NOCSC</name>
<keyword evidence="5 7" id="KW-0520">NAD</keyword>
<evidence type="ECO:0000256" key="5">
    <source>
        <dbReference type="ARBA" id="ARBA00023027"/>
    </source>
</evidence>
<feature type="binding site" evidence="7">
    <location>
        <begin position="153"/>
        <end position="155"/>
    </location>
    <ligand>
        <name>NAD(+)</name>
        <dbReference type="ChEBI" id="CHEBI:57540"/>
    </ligand>
</feature>
<evidence type="ECO:0000256" key="8">
    <source>
        <dbReference type="RuleBase" id="RU000496"/>
    </source>
</evidence>
<comment type="similarity">
    <text evidence="2">Belongs to the LDH/MDH superfamily. LDH family.</text>
</comment>
<dbReference type="InterPro" id="IPR018177">
    <property type="entry name" value="L-lactate_DH_AS"/>
</dbReference>
<feature type="binding site" evidence="7">
    <location>
        <begin position="50"/>
        <end position="55"/>
    </location>
    <ligand>
        <name>NAD(+)</name>
        <dbReference type="ChEBI" id="CHEBI:57540"/>
    </ligand>
</feature>
<feature type="domain" description="Lactate/malate dehydrogenase C-terminal" evidence="10">
    <location>
        <begin position="180"/>
        <end position="336"/>
    </location>
</feature>
<keyword evidence="4 8" id="KW-0560">Oxidoreductase</keyword>
<reference evidence="11" key="1">
    <citation type="submission" date="2021-01" db="EMBL/GenBank/DDBJ databases">
        <authorList>
            <person name="Corre E."/>
            <person name="Pelletier E."/>
            <person name="Niang G."/>
            <person name="Scheremetjew M."/>
            <person name="Finn R."/>
            <person name="Kale V."/>
            <person name="Holt S."/>
            <person name="Cochrane G."/>
            <person name="Meng A."/>
            <person name="Brown T."/>
            <person name="Cohen L."/>
        </authorList>
    </citation>
    <scope>NUCLEOTIDE SEQUENCE</scope>
</reference>
<dbReference type="EMBL" id="HBFQ01047518">
    <property type="protein sequence ID" value="CAD8859497.1"/>
    <property type="molecule type" value="Transcribed_RNA"/>
</dbReference>
<dbReference type="SUPFAM" id="SSF56327">
    <property type="entry name" value="LDH C-terminal domain-like"/>
    <property type="match status" value="1"/>
</dbReference>
<dbReference type="EC" id="1.1.1.27" evidence="3 8"/>
<evidence type="ECO:0000313" key="11">
    <source>
        <dbReference type="EMBL" id="CAD8859497.1"/>
    </source>
</evidence>
<evidence type="ECO:0000256" key="3">
    <source>
        <dbReference type="ARBA" id="ARBA00012967"/>
    </source>
</evidence>
<accession>A0A7S1AP41</accession>
<dbReference type="Gene3D" id="3.90.110.10">
    <property type="entry name" value="Lactate dehydrogenase/glycoside hydrolase, family 4, C-terminal"/>
    <property type="match status" value="1"/>
</dbReference>
<dbReference type="PROSITE" id="PS00064">
    <property type="entry name" value="L_LDH"/>
    <property type="match status" value="1"/>
</dbReference>
<comment type="pathway">
    <text evidence="1 8">Fermentation; pyruvate fermentation to lactate; (S)-lactate from pyruvate: step 1/1.</text>
</comment>
<comment type="catalytic activity">
    <reaction evidence="8">
        <text>(S)-lactate + NAD(+) = pyruvate + NADH + H(+)</text>
        <dbReference type="Rhea" id="RHEA:23444"/>
        <dbReference type="ChEBI" id="CHEBI:15361"/>
        <dbReference type="ChEBI" id="CHEBI:15378"/>
        <dbReference type="ChEBI" id="CHEBI:16651"/>
        <dbReference type="ChEBI" id="CHEBI:57540"/>
        <dbReference type="ChEBI" id="CHEBI:57945"/>
        <dbReference type="EC" id="1.1.1.27"/>
    </reaction>
</comment>
<evidence type="ECO:0000256" key="4">
    <source>
        <dbReference type="ARBA" id="ARBA00023002"/>
    </source>
</evidence>
<evidence type="ECO:0000259" key="9">
    <source>
        <dbReference type="Pfam" id="PF00056"/>
    </source>
</evidence>
<dbReference type="PANTHER" id="PTHR43128">
    <property type="entry name" value="L-2-HYDROXYCARBOXYLATE DEHYDROGENASE (NAD(P)(+))"/>
    <property type="match status" value="1"/>
</dbReference>
<dbReference type="GO" id="GO:0004459">
    <property type="term" value="F:L-lactate dehydrogenase (NAD+) activity"/>
    <property type="evidence" value="ECO:0007669"/>
    <property type="project" value="UniProtKB-EC"/>
</dbReference>
<feature type="binding site" evidence="7">
    <location>
        <position position="130"/>
    </location>
    <ligand>
        <name>NAD(+)</name>
        <dbReference type="ChEBI" id="CHEBI:57540"/>
    </ligand>
</feature>
<protein>
    <recommendedName>
        <fullName evidence="3 8">L-lactate dehydrogenase</fullName>
        <ecNumber evidence="3 8">1.1.1.27</ecNumber>
    </recommendedName>
</protein>
<dbReference type="InterPro" id="IPR001236">
    <property type="entry name" value="Lactate/malate_DH_N"/>
</dbReference>
<evidence type="ECO:0000256" key="7">
    <source>
        <dbReference type="PIRSR" id="PIRSR000102-3"/>
    </source>
</evidence>
<evidence type="ECO:0000259" key="10">
    <source>
        <dbReference type="Pfam" id="PF02866"/>
    </source>
</evidence>
<dbReference type="PIRSF" id="PIRSF000102">
    <property type="entry name" value="Lac_mal_DH"/>
    <property type="match status" value="1"/>
</dbReference>